<dbReference type="InterPro" id="IPR051681">
    <property type="entry name" value="Ser/Thr_Kinases-Pseudokinases"/>
</dbReference>
<dbReference type="InterPro" id="IPR000719">
    <property type="entry name" value="Prot_kinase_dom"/>
</dbReference>
<sequence length="1034" mass="108029">MRQRRTNVHPDIAMGRLHARRNSRGGACFTATPFLSIALLLLPGAWLGGALTDTAVVSTSRELYSALGTSVVTSIYLTQTVKLDDTEWVAPLNVTRDVIIAAHPTFQAIGMYITLDLANLGSRVYLHPGTQLTFRWLELLNYVVETGPAMLMLGASPGAHVVFDHVVQRRRVGLDAVTNLKEMLVWPRLADEKEPTATNQTAFYLPVFCYNASSNGFAQACTQGVAYMADVATQLGPVVSPFLAPGQDLGQYDILLTESVHSVDVRVPTDCMEQEGLSAEACVVHVLRQLDLATVTINTKRSDSNIVKIVASLTVLLVAVGLFLYLRRHHRTYQQRRARRMRRLKEALGAGPNAHGVMFSGLEGEEPDWQLVPMPLGYVTEEGDTQEEAAAAGAVADDPSTHPDATNRELLMQDISTHPAAGAAAAAGGAAGGGGDEGGGVRRQRQQQAAGATGNSPSSRGGGGGGGEAGPSGQQAQAQQHQQPYRARTTTITGAIARLGSAWGSRGSSCAGVAAGRGTTDRGSAVAAAAAAAGHQAVRVAVVDAARRVAGSRGGDVEAEEGVAEGEQGTKEDDGMQEERQGEEQLVEVAAPDGAAGAAGVEGTGSVAGGGSGGGGNVLAELEALRRGLLAGVNDTQLHIQAVVGSGAYGTVYRGQWQGLEVAVKTLVFSASSENRRRALQEAALCQSINHRNIVATYAVDVQPLGALGAGGVGAGGGAAGERDSTLSSLLDWRLYIVQEYCDGGPLRKLVQSRCLQTPTGPNMPVICELALELAHALAHLHSKNIIHGDLNPNNVLLKRDPTSAFGFRVKMADFGLSVMLPLQKTHLSNLRLGTLYYIAPETCFRGQLGYAADVFSLGVMLWELYHGRLAGTRTPAGEPRYQPDFPDFPPACPPDFRRLAHRCLQKHPHNRLHSSQVVQRLQEMLAAHRVVAAAAAAAAAGTGGVAAGVMSPPPLPYGGPADVSMRRHGWGGCTAGSTAAVPSPPPAVTVVVDSAAPPPPQAAAAAAGLEGGEARAAAAEEEDVGEGGSEPHR</sequence>
<proteinExistence type="predicted"/>
<keyword evidence="1" id="KW-0067">ATP-binding</keyword>
<dbReference type="Proteomes" id="UP001054857">
    <property type="component" value="Unassembled WGS sequence"/>
</dbReference>
<feature type="domain" description="Protein kinase" evidence="4">
    <location>
        <begin position="638"/>
        <end position="926"/>
    </location>
</feature>
<feature type="region of interest" description="Disordered" evidence="2">
    <location>
        <begin position="992"/>
        <end position="1034"/>
    </location>
</feature>
<organism evidence="5 6">
    <name type="scientific">Astrephomene gubernaculifera</name>
    <dbReference type="NCBI Taxonomy" id="47775"/>
    <lineage>
        <taxon>Eukaryota</taxon>
        <taxon>Viridiplantae</taxon>
        <taxon>Chlorophyta</taxon>
        <taxon>core chlorophytes</taxon>
        <taxon>Chlorophyceae</taxon>
        <taxon>CS clade</taxon>
        <taxon>Chlamydomonadales</taxon>
        <taxon>Astrephomenaceae</taxon>
        <taxon>Astrephomene</taxon>
    </lineage>
</organism>
<feature type="compositionally biased region" description="Gly residues" evidence="2">
    <location>
        <begin position="429"/>
        <end position="438"/>
    </location>
</feature>
<dbReference type="SUPFAM" id="SSF56112">
    <property type="entry name" value="Protein kinase-like (PK-like)"/>
    <property type="match status" value="1"/>
</dbReference>
<dbReference type="PROSITE" id="PS00107">
    <property type="entry name" value="PROTEIN_KINASE_ATP"/>
    <property type="match status" value="1"/>
</dbReference>
<feature type="compositionally biased region" description="Low complexity" evidence="2">
    <location>
        <begin position="388"/>
        <end position="398"/>
    </location>
</feature>
<reference evidence="5 6" key="1">
    <citation type="journal article" date="2021" name="Sci. Rep.">
        <title>Genome sequencing of the multicellular alga Astrephomene provides insights into convergent evolution of germ-soma differentiation.</title>
        <authorList>
            <person name="Yamashita S."/>
            <person name="Yamamoto K."/>
            <person name="Matsuzaki R."/>
            <person name="Suzuki S."/>
            <person name="Yamaguchi H."/>
            <person name="Hirooka S."/>
            <person name="Minakuchi Y."/>
            <person name="Miyagishima S."/>
            <person name="Kawachi M."/>
            <person name="Toyoda A."/>
            <person name="Nozaki H."/>
        </authorList>
    </citation>
    <scope>NUCLEOTIDE SEQUENCE [LARGE SCALE GENOMIC DNA]</scope>
    <source>
        <strain evidence="5 6">NIES-4017</strain>
    </source>
</reference>
<feature type="region of interest" description="Disordered" evidence="2">
    <location>
        <begin position="386"/>
        <end position="405"/>
    </location>
</feature>
<keyword evidence="3" id="KW-1133">Transmembrane helix</keyword>
<keyword evidence="1" id="KW-0547">Nucleotide-binding</keyword>
<feature type="binding site" evidence="1">
    <location>
        <position position="665"/>
    </location>
    <ligand>
        <name>ATP</name>
        <dbReference type="ChEBI" id="CHEBI:30616"/>
    </ligand>
</feature>
<dbReference type="GO" id="GO:0004674">
    <property type="term" value="F:protein serine/threonine kinase activity"/>
    <property type="evidence" value="ECO:0007669"/>
    <property type="project" value="TreeGrafter"/>
</dbReference>
<evidence type="ECO:0000256" key="1">
    <source>
        <dbReference type="PROSITE-ProRule" id="PRU10141"/>
    </source>
</evidence>
<feature type="compositionally biased region" description="Low complexity" evidence="2">
    <location>
        <begin position="446"/>
        <end position="459"/>
    </location>
</feature>
<keyword evidence="3" id="KW-0812">Transmembrane</keyword>
<dbReference type="Gene3D" id="1.10.510.10">
    <property type="entry name" value="Transferase(Phosphotransferase) domain 1"/>
    <property type="match status" value="1"/>
</dbReference>
<feature type="transmembrane region" description="Helical" evidence="3">
    <location>
        <begin position="306"/>
        <end position="326"/>
    </location>
</feature>
<evidence type="ECO:0000313" key="6">
    <source>
        <dbReference type="Proteomes" id="UP001054857"/>
    </source>
</evidence>
<dbReference type="PANTHER" id="PTHR44329">
    <property type="entry name" value="SERINE/THREONINE-PROTEIN KINASE TNNI3K-RELATED"/>
    <property type="match status" value="1"/>
</dbReference>
<dbReference type="InterPro" id="IPR017441">
    <property type="entry name" value="Protein_kinase_ATP_BS"/>
</dbReference>
<keyword evidence="6" id="KW-1185">Reference proteome</keyword>
<feature type="compositionally biased region" description="Basic and acidic residues" evidence="2">
    <location>
        <begin position="568"/>
        <end position="583"/>
    </location>
</feature>
<dbReference type="CDD" id="cd14014">
    <property type="entry name" value="STKc_PknB_like"/>
    <property type="match status" value="1"/>
</dbReference>
<evidence type="ECO:0000259" key="4">
    <source>
        <dbReference type="PROSITE" id="PS50011"/>
    </source>
</evidence>
<feature type="region of interest" description="Disordered" evidence="2">
    <location>
        <begin position="421"/>
        <end position="487"/>
    </location>
</feature>
<dbReference type="Pfam" id="PF00069">
    <property type="entry name" value="Pkinase"/>
    <property type="match status" value="1"/>
</dbReference>
<feature type="region of interest" description="Disordered" evidence="2">
    <location>
        <begin position="551"/>
        <end position="584"/>
    </location>
</feature>
<dbReference type="InterPro" id="IPR011009">
    <property type="entry name" value="Kinase-like_dom_sf"/>
</dbReference>
<keyword evidence="3" id="KW-0472">Membrane</keyword>
<dbReference type="EMBL" id="BMAR01000019">
    <property type="protein sequence ID" value="GFR47604.1"/>
    <property type="molecule type" value="Genomic_DNA"/>
</dbReference>
<dbReference type="PANTHER" id="PTHR44329:SF214">
    <property type="entry name" value="PROTEIN KINASE DOMAIN-CONTAINING PROTEIN"/>
    <property type="match status" value="1"/>
</dbReference>
<accession>A0AAD3DUZ7</accession>
<name>A0AAD3DUZ7_9CHLO</name>
<dbReference type="PROSITE" id="PS50011">
    <property type="entry name" value="PROTEIN_KINASE_DOM"/>
    <property type="match status" value="1"/>
</dbReference>
<comment type="caution">
    <text evidence="5">The sequence shown here is derived from an EMBL/GenBank/DDBJ whole genome shotgun (WGS) entry which is preliminary data.</text>
</comment>
<feature type="compositionally biased region" description="Low complexity" evidence="2">
    <location>
        <begin position="471"/>
        <end position="487"/>
    </location>
</feature>
<dbReference type="AlphaFoldDB" id="A0AAD3DUZ7"/>
<evidence type="ECO:0000256" key="3">
    <source>
        <dbReference type="SAM" id="Phobius"/>
    </source>
</evidence>
<dbReference type="GO" id="GO:0005524">
    <property type="term" value="F:ATP binding"/>
    <property type="evidence" value="ECO:0007669"/>
    <property type="project" value="UniProtKB-UniRule"/>
</dbReference>
<evidence type="ECO:0000313" key="5">
    <source>
        <dbReference type="EMBL" id="GFR47604.1"/>
    </source>
</evidence>
<gene>
    <name evidence="5" type="ORF">Agub_g9339</name>
</gene>
<feature type="compositionally biased region" description="Gly residues" evidence="2">
    <location>
        <begin position="460"/>
        <end position="470"/>
    </location>
</feature>
<dbReference type="Gene3D" id="3.30.200.20">
    <property type="entry name" value="Phosphorylase Kinase, domain 1"/>
    <property type="match status" value="1"/>
</dbReference>
<evidence type="ECO:0000256" key="2">
    <source>
        <dbReference type="SAM" id="MobiDB-lite"/>
    </source>
</evidence>
<protein>
    <recommendedName>
        <fullName evidence="4">Protein kinase domain-containing protein</fullName>
    </recommendedName>
</protein>